<protein>
    <submittedName>
        <fullName evidence="1">Uncharacterized protein</fullName>
    </submittedName>
</protein>
<sequence>MRRFAPPTRREISLLLFCLTIFTLAYNLDNSFRFLGFDTSATQGAVWSRLGFGTAALLRDGRRPIGWRNTLEDTIFGGWAWKDGQVAGQQDEVGQEKGIGPHSSMWMSRKEMQATWSFGQGPSVGDGFRKWRDDVPTTKLVLHRPGLTILDQAILFNGTIYIVTDAPGDFPSVNSIAYPRNTGDKWAVISTQDAKSILGDHGGIIYGVSWMSPDPVPHNSTLFELWSLHSQQKERDASWPSYPQRLFLPQTPVFSDPDPDRNLITEYWLPRPRSDTGFHPYTLKTAFPSLTVLYKDDWNDYNEMEVPFVIEHLAVIDREVSSSLNLSPEILPEHWWEPIRRTMALFFDSYEPLAPVKKRWAWSQKKTITYIHRQDAPHADPTQGRLSDDSHEVLVHALGKFAKGYSVRLNIVSSLDGDAVEGSKWAERMKAVVKSDVVLGVHGPHLLDAAFMKPSPESAVLEFFSPGTASRERESIVNALGMKYVALWSDRTLSSDDIAYSPPPEGSETPVNADAVIKQLRTILNV</sequence>
<gene>
    <name evidence="1" type="ORF">D9758_004059</name>
</gene>
<dbReference type="AlphaFoldDB" id="A0A8H5LRS8"/>
<comment type="caution">
    <text evidence="1">The sequence shown here is derived from an EMBL/GenBank/DDBJ whole genome shotgun (WGS) entry which is preliminary data.</text>
</comment>
<proteinExistence type="predicted"/>
<accession>A0A8H5LRS8</accession>
<dbReference type="Proteomes" id="UP000559256">
    <property type="component" value="Unassembled WGS sequence"/>
</dbReference>
<evidence type="ECO:0000313" key="1">
    <source>
        <dbReference type="EMBL" id="KAF5367044.1"/>
    </source>
</evidence>
<reference evidence="1 2" key="1">
    <citation type="journal article" date="2020" name="ISME J.">
        <title>Uncovering the hidden diversity of litter-decomposition mechanisms in mushroom-forming fungi.</title>
        <authorList>
            <person name="Floudas D."/>
            <person name="Bentzer J."/>
            <person name="Ahren D."/>
            <person name="Johansson T."/>
            <person name="Persson P."/>
            <person name="Tunlid A."/>
        </authorList>
    </citation>
    <scope>NUCLEOTIDE SEQUENCE [LARGE SCALE GENOMIC DNA]</scope>
    <source>
        <strain evidence="1 2">CBS 291.85</strain>
    </source>
</reference>
<name>A0A8H5LRS8_9AGAR</name>
<dbReference type="EMBL" id="JAACJM010000020">
    <property type="protein sequence ID" value="KAF5367044.1"/>
    <property type="molecule type" value="Genomic_DNA"/>
</dbReference>
<organism evidence="1 2">
    <name type="scientific">Tetrapyrgos nigripes</name>
    <dbReference type="NCBI Taxonomy" id="182062"/>
    <lineage>
        <taxon>Eukaryota</taxon>
        <taxon>Fungi</taxon>
        <taxon>Dikarya</taxon>
        <taxon>Basidiomycota</taxon>
        <taxon>Agaricomycotina</taxon>
        <taxon>Agaricomycetes</taxon>
        <taxon>Agaricomycetidae</taxon>
        <taxon>Agaricales</taxon>
        <taxon>Marasmiineae</taxon>
        <taxon>Marasmiaceae</taxon>
        <taxon>Tetrapyrgos</taxon>
    </lineage>
</organism>
<evidence type="ECO:0000313" key="2">
    <source>
        <dbReference type="Proteomes" id="UP000559256"/>
    </source>
</evidence>
<dbReference type="OrthoDB" id="529273at2759"/>
<keyword evidence="2" id="KW-1185">Reference proteome</keyword>